<sequence length="199" mass="22400">MFDRDGLKLDGWPENYDQCTEIIHEYTGPLTTVLDVGAHQGSLGLYAATRGAKRVICVEPNLGFFVYLWNNIDRNNLWGTVVHLPIGVGNEHGIALLNGIKISNEGLKIPIVPLAGLIKFFGPVDYLKIDIEEYEYQIFREENQALADSMSWVGFIDIELHAPYGSEMERVKRLLTNCGFDLKVGKTGNPHYGPNRNYE</sequence>
<dbReference type="EMBL" id="MT142723">
    <property type="protein sequence ID" value="QJA87647.1"/>
    <property type="molecule type" value="Genomic_DNA"/>
</dbReference>
<evidence type="ECO:0000313" key="3">
    <source>
        <dbReference type="EMBL" id="QJA87647.1"/>
    </source>
</evidence>
<accession>A0A6H1ZGL4</accession>
<protein>
    <submittedName>
        <fullName evidence="2">Putative methyltransferase</fullName>
    </submittedName>
</protein>
<dbReference type="PANTHER" id="PTHR34203">
    <property type="entry name" value="METHYLTRANSFERASE, FKBM FAMILY PROTEIN"/>
    <property type="match status" value="1"/>
</dbReference>
<dbReference type="NCBIfam" id="TIGR01444">
    <property type="entry name" value="fkbM_fam"/>
    <property type="match status" value="1"/>
</dbReference>
<dbReference type="GO" id="GO:0032259">
    <property type="term" value="P:methylation"/>
    <property type="evidence" value="ECO:0007669"/>
    <property type="project" value="UniProtKB-KW"/>
</dbReference>
<proteinExistence type="predicted"/>
<dbReference type="SUPFAM" id="SSF53335">
    <property type="entry name" value="S-adenosyl-L-methionine-dependent methyltransferases"/>
    <property type="match status" value="1"/>
</dbReference>
<dbReference type="Gene3D" id="3.40.50.150">
    <property type="entry name" value="Vaccinia Virus protein VP39"/>
    <property type="match status" value="1"/>
</dbReference>
<dbReference type="AlphaFoldDB" id="A0A6H1ZGL4"/>
<dbReference type="PANTHER" id="PTHR34203:SF15">
    <property type="entry name" value="SLL1173 PROTEIN"/>
    <property type="match status" value="1"/>
</dbReference>
<evidence type="ECO:0000313" key="4">
    <source>
        <dbReference type="EMBL" id="QJH95665.1"/>
    </source>
</evidence>
<dbReference type="Pfam" id="PF05050">
    <property type="entry name" value="Methyltransf_21"/>
    <property type="match status" value="1"/>
</dbReference>
<dbReference type="InterPro" id="IPR006342">
    <property type="entry name" value="FkbM_mtfrase"/>
</dbReference>
<evidence type="ECO:0000259" key="1">
    <source>
        <dbReference type="Pfam" id="PF05050"/>
    </source>
</evidence>
<dbReference type="EMBL" id="MT144625">
    <property type="protein sequence ID" value="QJH95665.1"/>
    <property type="molecule type" value="Genomic_DNA"/>
</dbReference>
<keyword evidence="2" id="KW-0808">Transferase</keyword>
<evidence type="ECO:0000313" key="2">
    <source>
        <dbReference type="EMBL" id="QJA46340.1"/>
    </source>
</evidence>
<feature type="domain" description="Methyltransferase FkbM" evidence="1">
    <location>
        <begin position="35"/>
        <end position="181"/>
    </location>
</feature>
<dbReference type="GO" id="GO:0008168">
    <property type="term" value="F:methyltransferase activity"/>
    <property type="evidence" value="ECO:0007669"/>
    <property type="project" value="UniProtKB-KW"/>
</dbReference>
<gene>
    <name evidence="3" type="ORF">MM415B02934_0010</name>
    <name evidence="2" type="ORF">TM448A00389_0003</name>
    <name evidence="4" type="ORF">TM448B00492_0024</name>
</gene>
<keyword evidence="2" id="KW-0489">Methyltransferase</keyword>
<dbReference type="InterPro" id="IPR052514">
    <property type="entry name" value="SAM-dependent_MTase"/>
</dbReference>
<dbReference type="InterPro" id="IPR029063">
    <property type="entry name" value="SAM-dependent_MTases_sf"/>
</dbReference>
<reference evidence="2" key="1">
    <citation type="submission" date="2020-03" db="EMBL/GenBank/DDBJ databases">
        <title>The deep terrestrial virosphere.</title>
        <authorList>
            <person name="Holmfeldt K."/>
            <person name="Nilsson E."/>
            <person name="Simone D."/>
            <person name="Lopez-Fernandez M."/>
            <person name="Wu X."/>
            <person name="de Brujin I."/>
            <person name="Lundin D."/>
            <person name="Andersson A."/>
            <person name="Bertilsson S."/>
            <person name="Dopson M."/>
        </authorList>
    </citation>
    <scope>NUCLEOTIDE SEQUENCE</scope>
    <source>
        <strain evidence="3">MM415B02934</strain>
        <strain evidence="2">TM448A00389</strain>
        <strain evidence="4">TM448B00492</strain>
    </source>
</reference>
<dbReference type="EMBL" id="MT144008">
    <property type="protein sequence ID" value="QJA46340.1"/>
    <property type="molecule type" value="Genomic_DNA"/>
</dbReference>
<name>A0A6H1ZGL4_9ZZZZ</name>
<organism evidence="2">
    <name type="scientific">viral metagenome</name>
    <dbReference type="NCBI Taxonomy" id="1070528"/>
    <lineage>
        <taxon>unclassified sequences</taxon>
        <taxon>metagenomes</taxon>
        <taxon>organismal metagenomes</taxon>
    </lineage>
</organism>